<dbReference type="EMBL" id="DWYZ01000225">
    <property type="protein sequence ID" value="HJB29539.1"/>
    <property type="molecule type" value="Genomic_DNA"/>
</dbReference>
<feature type="coiled-coil region" evidence="1">
    <location>
        <begin position="40"/>
        <end position="67"/>
    </location>
</feature>
<evidence type="ECO:0000313" key="2">
    <source>
        <dbReference type="EMBL" id="HJB29539.1"/>
    </source>
</evidence>
<comment type="caution">
    <text evidence="2">The sequence shown here is derived from an EMBL/GenBank/DDBJ whole genome shotgun (WGS) entry which is preliminary data.</text>
</comment>
<proteinExistence type="predicted"/>
<dbReference type="Proteomes" id="UP000823842">
    <property type="component" value="Unassembled WGS sequence"/>
</dbReference>
<name>A0A9D2LUM5_9FIRM</name>
<accession>A0A9D2LUM5</accession>
<keyword evidence="1" id="KW-0175">Coiled coil</keyword>
<evidence type="ECO:0000313" key="3">
    <source>
        <dbReference type="Proteomes" id="UP000823842"/>
    </source>
</evidence>
<sequence length="140" mass="15949">MDQKYKDMLDMPHHVSVTHPQMSMDRRAAQFSPFAALTGYGNAVEEAARLTDQKAELTDELLDMINRQLTLLSRHLQEKPVIRITYFQMDDRKDGGSYTTVTGIVKKIDKITKMITMDNGTEIPMGEISAINGELFRKLE</sequence>
<evidence type="ECO:0000256" key="1">
    <source>
        <dbReference type="SAM" id="Coils"/>
    </source>
</evidence>
<gene>
    <name evidence="2" type="ORF">IAA06_12225</name>
</gene>
<reference evidence="2" key="2">
    <citation type="submission" date="2021-04" db="EMBL/GenBank/DDBJ databases">
        <authorList>
            <person name="Gilroy R."/>
        </authorList>
    </citation>
    <scope>NUCLEOTIDE SEQUENCE</scope>
    <source>
        <strain evidence="2">ChiSjej1B19-5720</strain>
    </source>
</reference>
<reference evidence="2" key="1">
    <citation type="journal article" date="2021" name="PeerJ">
        <title>Extensive microbial diversity within the chicken gut microbiome revealed by metagenomics and culture.</title>
        <authorList>
            <person name="Gilroy R."/>
            <person name="Ravi A."/>
            <person name="Getino M."/>
            <person name="Pursley I."/>
            <person name="Horton D.L."/>
            <person name="Alikhan N.F."/>
            <person name="Baker D."/>
            <person name="Gharbi K."/>
            <person name="Hall N."/>
            <person name="Watson M."/>
            <person name="Adriaenssens E.M."/>
            <person name="Foster-Nyarko E."/>
            <person name="Jarju S."/>
            <person name="Secka A."/>
            <person name="Antonio M."/>
            <person name="Oren A."/>
            <person name="Chaudhuri R.R."/>
            <person name="La Ragione R."/>
            <person name="Hildebrand F."/>
            <person name="Pallen M.J."/>
        </authorList>
    </citation>
    <scope>NUCLEOTIDE SEQUENCE</scope>
    <source>
        <strain evidence="2">ChiSjej1B19-5720</strain>
    </source>
</reference>
<protein>
    <submittedName>
        <fullName evidence="2">YolD-like family protein</fullName>
    </submittedName>
</protein>
<dbReference type="AlphaFoldDB" id="A0A9D2LUM5"/>
<organism evidence="2 3">
    <name type="scientific">Candidatus Blautia faecavium</name>
    <dbReference type="NCBI Taxonomy" id="2838487"/>
    <lineage>
        <taxon>Bacteria</taxon>
        <taxon>Bacillati</taxon>
        <taxon>Bacillota</taxon>
        <taxon>Clostridia</taxon>
        <taxon>Lachnospirales</taxon>
        <taxon>Lachnospiraceae</taxon>
        <taxon>Blautia</taxon>
    </lineage>
</organism>